<dbReference type="PANTHER" id="PTHR13018:SF24">
    <property type="entry name" value="CSC1-LIKE PROTEIN 1"/>
    <property type="match status" value="1"/>
</dbReference>
<feature type="region of interest" description="Disordered" evidence="10">
    <location>
        <begin position="1"/>
        <end position="34"/>
    </location>
</feature>
<dbReference type="SUPFAM" id="SSF54928">
    <property type="entry name" value="RNA-binding domain, RBD"/>
    <property type="match status" value="1"/>
</dbReference>
<keyword evidence="14" id="KW-1185">Reference proteome</keyword>
<feature type="transmembrane region" description="Helical" evidence="11">
    <location>
        <begin position="447"/>
        <end position="467"/>
    </location>
</feature>
<evidence type="ECO:0000256" key="11">
    <source>
        <dbReference type="SAM" id="Phobius"/>
    </source>
</evidence>
<evidence type="ECO:0000256" key="3">
    <source>
        <dbReference type="ARBA" id="ARBA00007779"/>
    </source>
</evidence>
<comment type="subcellular location">
    <subcellularLocation>
        <location evidence="1">Endomembrane system</location>
        <topology evidence="1">Multi-pass membrane protein</topology>
    </subcellularLocation>
    <subcellularLocation>
        <location evidence="2">Secreted</location>
    </subcellularLocation>
</comment>
<dbReference type="GO" id="GO:0012505">
    <property type="term" value="C:endomembrane system"/>
    <property type="evidence" value="ECO:0007669"/>
    <property type="project" value="UniProtKB-SubCell"/>
</dbReference>
<evidence type="ECO:0000256" key="5">
    <source>
        <dbReference type="ARBA" id="ARBA00022525"/>
    </source>
</evidence>
<feature type="transmembrane region" description="Helical" evidence="11">
    <location>
        <begin position="493"/>
        <end position="512"/>
    </location>
</feature>
<keyword evidence="7 11" id="KW-1133">Transmembrane helix</keyword>
<dbReference type="Pfam" id="PF02714">
    <property type="entry name" value="RSN1_7TM"/>
    <property type="match status" value="1"/>
</dbReference>
<dbReference type="InterPro" id="IPR045122">
    <property type="entry name" value="Csc1-like"/>
</dbReference>
<keyword evidence="8 11" id="KW-0472">Membrane</keyword>
<evidence type="ECO:0000256" key="9">
    <source>
        <dbReference type="ARBA" id="ARBA00036634"/>
    </source>
</evidence>
<dbReference type="GO" id="GO:0008083">
    <property type="term" value="F:growth factor activity"/>
    <property type="evidence" value="ECO:0007669"/>
    <property type="project" value="InterPro"/>
</dbReference>
<evidence type="ECO:0000256" key="7">
    <source>
        <dbReference type="ARBA" id="ARBA00022989"/>
    </source>
</evidence>
<protein>
    <recommendedName>
        <fullName evidence="12">TGF-beta family profile domain-containing protein</fullName>
    </recommendedName>
</protein>
<evidence type="ECO:0000256" key="8">
    <source>
        <dbReference type="ARBA" id="ARBA00023136"/>
    </source>
</evidence>
<name>F7F1X9_ORNAN</name>
<feature type="compositionally biased region" description="Polar residues" evidence="10">
    <location>
        <begin position="1"/>
        <end position="24"/>
    </location>
</feature>
<dbReference type="InterPro" id="IPR012677">
    <property type="entry name" value="Nucleotide-bd_a/b_plait_sf"/>
</dbReference>
<dbReference type="GO" id="GO:0005160">
    <property type="term" value="F:transforming growth factor beta receptor binding"/>
    <property type="evidence" value="ECO:0007669"/>
    <property type="project" value="InterPro"/>
</dbReference>
<dbReference type="Gene3D" id="2.10.90.10">
    <property type="entry name" value="Cystine-knot cytokines"/>
    <property type="match status" value="1"/>
</dbReference>
<evidence type="ECO:0000259" key="12">
    <source>
        <dbReference type="PROSITE" id="PS51362"/>
    </source>
</evidence>
<dbReference type="Pfam" id="PF14703">
    <property type="entry name" value="PHM7_cyt"/>
    <property type="match status" value="1"/>
</dbReference>
<dbReference type="PROSITE" id="PS51362">
    <property type="entry name" value="TGF_BETA_2"/>
    <property type="match status" value="1"/>
</dbReference>
<reference evidence="13" key="1">
    <citation type="submission" date="2025-08" db="UniProtKB">
        <authorList>
            <consortium name="Ensembl"/>
        </authorList>
    </citation>
    <scope>IDENTIFICATION</scope>
    <source>
        <strain evidence="13">Glennie</strain>
    </source>
</reference>
<dbReference type="GO" id="GO:0005886">
    <property type="term" value="C:plasma membrane"/>
    <property type="evidence" value="ECO:0000318"/>
    <property type="project" value="GO_Central"/>
</dbReference>
<dbReference type="InParanoid" id="F7F1X9"/>
<dbReference type="STRING" id="9258.ENSOANP00000002346"/>
<feature type="region of interest" description="Disordered" evidence="10">
    <location>
        <begin position="1074"/>
        <end position="1100"/>
    </location>
</feature>
<dbReference type="InterPro" id="IPR032880">
    <property type="entry name" value="CSC1/OSCA1-like_N"/>
</dbReference>
<dbReference type="Proteomes" id="UP000002279">
    <property type="component" value="Unplaced"/>
</dbReference>
<feature type="transmembrane region" description="Helical" evidence="11">
    <location>
        <begin position="719"/>
        <end position="743"/>
    </location>
</feature>
<feature type="region of interest" description="Disordered" evidence="10">
    <location>
        <begin position="221"/>
        <end position="241"/>
    </location>
</feature>
<dbReference type="HOGENOM" id="CLU_015647_0_0_1"/>
<feature type="transmembrane region" description="Helical" evidence="11">
    <location>
        <begin position="963"/>
        <end position="987"/>
    </location>
</feature>
<dbReference type="InterPro" id="IPR003864">
    <property type="entry name" value="CSC1/OSCA1-like_7TM"/>
</dbReference>
<feature type="domain" description="TGF-beta family profile" evidence="12">
    <location>
        <begin position="169"/>
        <end position="223"/>
    </location>
</feature>
<dbReference type="InterPro" id="IPR029034">
    <property type="entry name" value="Cystine-knot_cytokine"/>
</dbReference>
<dbReference type="GeneTree" id="ENSGT00940000159576"/>
<dbReference type="Pfam" id="PF13967">
    <property type="entry name" value="RSN1_TM"/>
    <property type="match status" value="1"/>
</dbReference>
<dbReference type="InterPro" id="IPR001839">
    <property type="entry name" value="TGF-b_C"/>
</dbReference>
<dbReference type="PANTHER" id="PTHR13018">
    <property type="entry name" value="PROBABLE MEMBRANE PROTEIN DUF221-RELATED"/>
    <property type="match status" value="1"/>
</dbReference>
<dbReference type="eggNOG" id="KOG1134">
    <property type="taxonomic scope" value="Eukaryota"/>
</dbReference>
<feature type="transmembrane region" description="Helical" evidence="11">
    <location>
        <begin position="348"/>
        <end position="372"/>
    </location>
</feature>
<evidence type="ECO:0000256" key="1">
    <source>
        <dbReference type="ARBA" id="ARBA00004127"/>
    </source>
</evidence>
<proteinExistence type="inferred from homology"/>
<evidence type="ECO:0000256" key="2">
    <source>
        <dbReference type="ARBA" id="ARBA00004613"/>
    </source>
</evidence>
<comment type="catalytic activity">
    <reaction evidence="9">
        <text>Ca(2+)(in) = Ca(2+)(out)</text>
        <dbReference type="Rhea" id="RHEA:29671"/>
        <dbReference type="ChEBI" id="CHEBI:29108"/>
    </reaction>
</comment>
<dbReference type="InterPro" id="IPR027815">
    <property type="entry name" value="CSC1/OSCA1-like_cyt"/>
</dbReference>
<dbReference type="FunCoup" id="F7F1X9">
    <property type="interactions" value="388"/>
</dbReference>
<accession>F7F1X9</accession>
<evidence type="ECO:0000313" key="14">
    <source>
        <dbReference type="Proteomes" id="UP000002279"/>
    </source>
</evidence>
<evidence type="ECO:0000256" key="6">
    <source>
        <dbReference type="ARBA" id="ARBA00022692"/>
    </source>
</evidence>
<feature type="transmembrane region" description="Helical" evidence="11">
    <location>
        <begin position="807"/>
        <end position="834"/>
    </location>
</feature>
<sequence>MVPTGLSWSTPGRNSPGRCTQVVSQRPEDSAGRARVWAEGGWAEGGQGEPRFDGDGPSVRVVLSPSRRVWPRDPPTPNLVPAHGVHQSCISPRPLDIFESGWLDFDVMDAVQYWQQLAQPGDPMLLGIRIRGDGAGKEYSNLVKAIHFAIEDPSDRHYEPQLELHTLDLSEYGAQDDCGGHGVTRCCRQLRYINLQELPWAHAWILEPPILQLYDCVGSCRQPPPRPEPSPGAAAHAPESTRKLRISQELTGLKNPEGNDLLKCCSADSPNAPYPSGFVDTGVVTGRDRFFRIHERSRKMTGFPDLNLWRSRAVSIWSRESLGVGDKPNESYCYSTARESTVLQGVTFGGIPTVLLIDVCCFLILIFVFTVIRKRFWDYGRIALVSEAESESSYQRLSSSSSSSHLDFESDWGWCSWLTAVFRMQDEEIQERCGDDAIHYLAFQRHIIFLLVVINVLSLCVILPVNLSGDLLDKDPYNFGRTTIANLQTGNDLLWLHTIFAVVYLILTVLFMKHHMQSIKYKEESLVRRTLFITGLPRDVQKEAVENHFRDAYPTCRVVEVQLCYSVARLIYLSKERKKAEKSLTYFTNLQNKTGRHTLINPKPCGQFCCCEVQGCEREDAVSYYSRMKDDLMEKFLQEEQAVQNHPLGMAFVTFQDKLMAKYILKDFNACKCQGCLCQGEPQPSSYSKDLHISSWNVNFATYPEDICWKNLSIQGPRWWLQCLGINFLLFVVLFFLTTPSIIISTMDKFNVTKPIRYLNDPIISQFFPTLLLWAFSALLPTIVYYSTLLECHWSKSGENRIMMTKVYIFLIFMVLILPSLGLTSLDFFFRWLFDRASAEPSVRLECVFLPDQGAFFVNYVIASAFIGNAMELLRLPGLILYTIRMVTAKTAADQRNLKQHQAFEYEFGVMYAWMLCVFSVIMAYSITCPIIVPFGLIYILLKHMVDRHNLYFAYLPTKLEKKIHFAAVNQALAAPILCLFWLYFFSFLRLGFKAPTSLFTFLVVLLTILICVAYTCFSCFKHLSPLNYKIDDSASDRGNETEASTAPQSAMYVPRVLFTSEKSTLAPQEQLTYGAISEPPASRASPTRPGDFGPTFQKA</sequence>
<keyword evidence="4" id="KW-0813">Transport</keyword>
<reference evidence="13" key="2">
    <citation type="submission" date="2025-09" db="UniProtKB">
        <authorList>
            <consortium name="Ensembl"/>
        </authorList>
    </citation>
    <scope>IDENTIFICATION</scope>
    <source>
        <strain evidence="13">Glennie</strain>
    </source>
</reference>
<feature type="transmembrane region" description="Helical" evidence="11">
    <location>
        <begin position="763"/>
        <end position="786"/>
    </location>
</feature>
<feature type="transmembrane region" description="Helical" evidence="11">
    <location>
        <begin position="999"/>
        <end position="1021"/>
    </location>
</feature>
<comment type="similarity">
    <text evidence="3">Belongs to the CSC1 (TC 1.A.17) family.</text>
</comment>
<dbReference type="SUPFAM" id="SSF57501">
    <property type="entry name" value="Cystine-knot cytokines"/>
    <property type="match status" value="1"/>
</dbReference>
<evidence type="ECO:0000256" key="4">
    <source>
        <dbReference type="ARBA" id="ARBA00022448"/>
    </source>
</evidence>
<organism evidence="13 14">
    <name type="scientific">Ornithorhynchus anatinus</name>
    <name type="common">Duckbill platypus</name>
    <dbReference type="NCBI Taxonomy" id="9258"/>
    <lineage>
        <taxon>Eukaryota</taxon>
        <taxon>Metazoa</taxon>
        <taxon>Chordata</taxon>
        <taxon>Craniata</taxon>
        <taxon>Vertebrata</taxon>
        <taxon>Euteleostomi</taxon>
        <taxon>Mammalia</taxon>
        <taxon>Monotremata</taxon>
        <taxon>Ornithorhynchidae</taxon>
        <taxon>Ornithorhynchus</taxon>
    </lineage>
</organism>
<dbReference type="Bgee" id="ENSOANG00000001474">
    <property type="expression patterns" value="Expressed in adult mammalian kidney and 7 other cell types or tissues"/>
</dbReference>
<dbReference type="GO" id="GO:0005227">
    <property type="term" value="F:calcium-activated cation channel activity"/>
    <property type="evidence" value="ECO:0000318"/>
    <property type="project" value="GO_Central"/>
</dbReference>
<dbReference type="GO" id="GO:0003676">
    <property type="term" value="F:nucleic acid binding"/>
    <property type="evidence" value="ECO:0007669"/>
    <property type="project" value="InterPro"/>
</dbReference>
<dbReference type="Gene3D" id="3.30.70.330">
    <property type="match status" value="1"/>
</dbReference>
<dbReference type="PRINTS" id="PR01427">
    <property type="entry name" value="TGFBETA4"/>
</dbReference>
<dbReference type="InterPro" id="IPR003942">
    <property type="entry name" value="LRDF"/>
</dbReference>
<feature type="transmembrane region" description="Helical" evidence="11">
    <location>
        <begin position="912"/>
        <end position="942"/>
    </location>
</feature>
<dbReference type="Ensembl" id="ENSOANT00000002347.2">
    <property type="protein sequence ID" value="ENSOANP00000002346.2"/>
    <property type="gene ID" value="ENSOANG00000001474.4"/>
</dbReference>
<dbReference type="AlphaFoldDB" id="F7F1X9"/>
<keyword evidence="5" id="KW-0964">Secreted</keyword>
<gene>
    <name evidence="13" type="primary">TMEM63A</name>
</gene>
<dbReference type="InterPro" id="IPR035979">
    <property type="entry name" value="RBD_domain_sf"/>
</dbReference>
<evidence type="ECO:0000313" key="13">
    <source>
        <dbReference type="Ensembl" id="ENSOANP00000002346.2"/>
    </source>
</evidence>
<keyword evidence="6 11" id="KW-0812">Transmembrane</keyword>
<evidence type="ECO:0000256" key="10">
    <source>
        <dbReference type="SAM" id="MobiDB-lite"/>
    </source>
</evidence>
<dbReference type="GO" id="GO:0005576">
    <property type="term" value="C:extracellular region"/>
    <property type="evidence" value="ECO:0007669"/>
    <property type="project" value="UniProtKB-SubCell"/>
</dbReference>
<dbReference type="OMA" id="YISMVEY"/>